<accession>A0A1W1CTE2</accession>
<organism evidence="1">
    <name type="scientific">hydrothermal vent metagenome</name>
    <dbReference type="NCBI Taxonomy" id="652676"/>
    <lineage>
        <taxon>unclassified sequences</taxon>
        <taxon>metagenomes</taxon>
        <taxon>ecological metagenomes</taxon>
    </lineage>
</organism>
<evidence type="ECO:0008006" key="2">
    <source>
        <dbReference type="Google" id="ProtNLM"/>
    </source>
</evidence>
<protein>
    <recommendedName>
        <fullName evidence="2">Cysteine-rich small domain-containing protein</fullName>
    </recommendedName>
</protein>
<reference evidence="1" key="1">
    <citation type="submission" date="2016-10" db="EMBL/GenBank/DDBJ databases">
        <authorList>
            <person name="de Groot N.N."/>
        </authorList>
    </citation>
    <scope>NUCLEOTIDE SEQUENCE</scope>
</reference>
<dbReference type="AlphaFoldDB" id="A0A1W1CTE2"/>
<name>A0A1W1CTE2_9ZZZZ</name>
<gene>
    <name evidence="1" type="ORF">MNB_SV-10-344</name>
</gene>
<sequence>MGYSSWFRQHGEKHRKIMKKLKAFSDEEVIAYFRFENMVEKEPDFCPLYTENKKCHNMEVLNCYLCACPYFRFDDNGLHEDNGKIHYSTCSIDAKKGEKFVSGNIVHQSCNSCLLPHRESFIKKVFERNWFEMMKKCIPSNTQYPSTTK</sequence>
<dbReference type="EMBL" id="FPHL01000056">
    <property type="protein sequence ID" value="SFV68967.1"/>
    <property type="molecule type" value="Genomic_DNA"/>
</dbReference>
<evidence type="ECO:0000313" key="1">
    <source>
        <dbReference type="EMBL" id="SFV68967.1"/>
    </source>
</evidence>
<proteinExistence type="predicted"/>